<evidence type="ECO:0000256" key="5">
    <source>
        <dbReference type="ARBA" id="ARBA00023212"/>
    </source>
</evidence>
<keyword evidence="2" id="KW-0963">Cytoplasm</keyword>
<dbReference type="PANTHER" id="PTHR23159">
    <property type="entry name" value="CENTROSOMAL PROTEIN 2"/>
    <property type="match status" value="1"/>
</dbReference>
<feature type="compositionally biased region" description="Basic and acidic residues" evidence="7">
    <location>
        <begin position="178"/>
        <end position="189"/>
    </location>
</feature>
<feature type="compositionally biased region" description="Low complexity" evidence="7">
    <location>
        <begin position="488"/>
        <end position="501"/>
    </location>
</feature>
<feature type="compositionally biased region" description="Polar residues" evidence="7">
    <location>
        <begin position="88"/>
        <end position="101"/>
    </location>
</feature>
<evidence type="ECO:0000256" key="3">
    <source>
        <dbReference type="ARBA" id="ARBA00022553"/>
    </source>
</evidence>
<dbReference type="GO" id="GO:0005737">
    <property type="term" value="C:cytoplasm"/>
    <property type="evidence" value="ECO:0007669"/>
    <property type="project" value="UniProtKB-ARBA"/>
</dbReference>
<gene>
    <name evidence="9" type="ORF">PYCCODRAFT_1465397</name>
</gene>
<dbReference type="OrthoDB" id="2020852at2759"/>
<keyword evidence="5" id="KW-0206">Cytoskeleton</keyword>
<evidence type="ECO:0000313" key="10">
    <source>
        <dbReference type="Proteomes" id="UP000193067"/>
    </source>
</evidence>
<dbReference type="PANTHER" id="PTHR23159:SF31">
    <property type="entry name" value="CENTROSOME-ASSOCIATED PROTEIN CEP250 ISOFORM X1"/>
    <property type="match status" value="1"/>
</dbReference>
<dbReference type="Proteomes" id="UP000193067">
    <property type="component" value="Unassembled WGS sequence"/>
</dbReference>
<evidence type="ECO:0000256" key="2">
    <source>
        <dbReference type="ARBA" id="ARBA00022490"/>
    </source>
</evidence>
<dbReference type="GO" id="GO:0005815">
    <property type="term" value="C:microtubule organizing center"/>
    <property type="evidence" value="ECO:0007669"/>
    <property type="project" value="UniProtKB-SubCell"/>
</dbReference>
<dbReference type="STRING" id="1353009.A0A1Y2IXY2"/>
<evidence type="ECO:0000313" key="9">
    <source>
        <dbReference type="EMBL" id="OSD05513.1"/>
    </source>
</evidence>
<feature type="region of interest" description="Disordered" evidence="7">
    <location>
        <begin position="631"/>
        <end position="673"/>
    </location>
</feature>
<feature type="compositionally biased region" description="Basic and acidic residues" evidence="7">
    <location>
        <begin position="121"/>
        <end position="135"/>
    </location>
</feature>
<accession>A0A1Y2IXY2</accession>
<reference evidence="9 10" key="1">
    <citation type="journal article" date="2015" name="Biotechnol. Biofuels">
        <title>Enhanced degradation of softwood versus hardwood by the white-rot fungus Pycnoporus coccineus.</title>
        <authorList>
            <person name="Couturier M."/>
            <person name="Navarro D."/>
            <person name="Chevret D."/>
            <person name="Henrissat B."/>
            <person name="Piumi F."/>
            <person name="Ruiz-Duenas F.J."/>
            <person name="Martinez A.T."/>
            <person name="Grigoriev I.V."/>
            <person name="Riley R."/>
            <person name="Lipzen A."/>
            <person name="Berrin J.G."/>
            <person name="Master E.R."/>
            <person name="Rosso M.N."/>
        </authorList>
    </citation>
    <scope>NUCLEOTIDE SEQUENCE [LARGE SCALE GENOMIC DNA]</scope>
    <source>
        <strain evidence="9 10">BRFM310</strain>
    </source>
</reference>
<dbReference type="Gene3D" id="1.10.287.1490">
    <property type="match status" value="1"/>
</dbReference>
<feature type="coiled-coil region" evidence="6">
    <location>
        <begin position="1135"/>
        <end position="1190"/>
    </location>
</feature>
<feature type="compositionally biased region" description="Low complexity" evidence="7">
    <location>
        <begin position="404"/>
        <end position="422"/>
    </location>
</feature>
<evidence type="ECO:0000256" key="6">
    <source>
        <dbReference type="SAM" id="Coils"/>
    </source>
</evidence>
<feature type="region of interest" description="Disordered" evidence="7">
    <location>
        <begin position="1218"/>
        <end position="1245"/>
    </location>
</feature>
<evidence type="ECO:0000256" key="1">
    <source>
        <dbReference type="ARBA" id="ARBA00004267"/>
    </source>
</evidence>
<feature type="region of interest" description="Disordered" evidence="7">
    <location>
        <begin position="167"/>
        <end position="461"/>
    </location>
</feature>
<keyword evidence="3" id="KW-0597">Phosphoprotein</keyword>
<feature type="region of interest" description="Disordered" evidence="7">
    <location>
        <begin position="476"/>
        <end position="503"/>
    </location>
</feature>
<feature type="domain" description="Pericentrin/AKAP-450 centrosomal targeting" evidence="8">
    <location>
        <begin position="1615"/>
        <end position="1693"/>
    </location>
</feature>
<dbReference type="InterPro" id="IPR019528">
    <property type="entry name" value="PACT_domain"/>
</dbReference>
<feature type="region of interest" description="Disordered" evidence="7">
    <location>
        <begin position="16"/>
        <end position="155"/>
    </location>
</feature>
<feature type="compositionally biased region" description="Polar residues" evidence="7">
    <location>
        <begin position="335"/>
        <end position="350"/>
    </location>
</feature>
<evidence type="ECO:0000259" key="8">
    <source>
        <dbReference type="Pfam" id="PF10495"/>
    </source>
</evidence>
<feature type="compositionally biased region" description="Basic and acidic residues" evidence="7">
    <location>
        <begin position="322"/>
        <end position="332"/>
    </location>
</feature>
<organism evidence="9 10">
    <name type="scientific">Trametes coccinea (strain BRFM310)</name>
    <name type="common">Pycnoporus coccineus</name>
    <dbReference type="NCBI Taxonomy" id="1353009"/>
    <lineage>
        <taxon>Eukaryota</taxon>
        <taxon>Fungi</taxon>
        <taxon>Dikarya</taxon>
        <taxon>Basidiomycota</taxon>
        <taxon>Agaricomycotina</taxon>
        <taxon>Agaricomycetes</taxon>
        <taxon>Polyporales</taxon>
        <taxon>Polyporaceae</taxon>
        <taxon>Trametes</taxon>
    </lineage>
</organism>
<feature type="coiled-coil region" evidence="6">
    <location>
        <begin position="684"/>
        <end position="1075"/>
    </location>
</feature>
<comment type="subcellular location">
    <subcellularLocation>
        <location evidence="1">Cytoplasm</location>
        <location evidence="1">Cytoskeleton</location>
        <location evidence="1">Microtubule organizing center</location>
    </subcellularLocation>
</comment>
<feature type="compositionally biased region" description="Low complexity" evidence="7">
    <location>
        <begin position="636"/>
        <end position="667"/>
    </location>
</feature>
<sequence>MASYLETPSRVWRRIQINQEQDMPSLPSLPAFDDSADPHITTSDDGSEDDMQLASPIHSTPAALSNAASTIRAPSSTSSTARFAHSLASRSTKSLSASRGTAPTPADDGSFDISSIPSLPDVHHQHEDIDIHSSDQETEDSSVPEAYLPPTLDDNLEADLDLSDALQSVSRSNSPGLGDRETPRKKSDYDFSVSLRSEPKASPFDKLRNLSFRRPLSRTRTPSLTRTTSSPSSSISNSTPRSTRSNAWQSADTEPPLAALSVPLPRSATASPALPPNVEERDLTQMSLGSEFGDRESEHSINDTELLPEVAQSRSLQQREGGSTDDRYHADDVSEQQSQHSREPTFSSEEAGSADLNGSTGSGVNGSRAMRSPTPLSVAFSSPASALFTPTPAFQPRPRARFGAPLTSTTPQLPTTTPQQAQVRFDTDETPRQQQFEQESSEEQEEGAHVQFEDPATPHAHKRSFLLSVINSTARPRLRYPTPHPGNPSDESQSQSPPSQSLVQATPGVNLRKAFAGVTPRPSAVKRPRLSHPLTQTWNVASDSGSGSESPYDPAVDRASFVSTASSHDLTTHARANASFDPIIGLGERGHGVGRFNASKLNTYLHGLNRRLQEENEMLVARLRAFEEKYGVNPGGSPAAAVSTTPSSSGTPAWDPPQQRRQSGGRRVSAGPALGLGDVAEDVAEAWLEEKAALEEMIEELKEEMETCAADKEKAEEALKTEKDERARDKERWRERMTEVEKGVEGIVADLERRLGEAEEAAKRAEEDKSEGIKDVERRLAVVLVEKDVLAERLKKAENALESGRELGAEVNAANERLAKVQGELQNAQRQIKELEDEVMRSDARLDDTEAALHAERKRTAALEDELREKMSELTDAVHRVDDLEEDVRKLRAQLREAESATAQYEADAAADNARIQDLEHQLAAAQENANQLASELELEQQENDRLMEEAERSSELARQMETALEAAEKKMQADEQEVATLKATVASLERAAEKQQERSVSHLGPSASTVALQVEVESLEAELADAHKEIARLQTIIAQSPARKAIEKAKDARIELLEKEKDDLLERLKSVKNQSGIFGTPGRLINASNMSPMHRQLLNMSFKSPKTPGGPLRDLSWLQNTMQDPTVSPLIAELARLQQELDRANASIDDKLDRLEDAGFGAVDLLKQLEDAREHIVALEDEIARMCRREERRVRRLERLRCRKCRTKIDTRGLQSAEVGDESSILEASTMSMPSEPPTPPTRTTEALRNELKEVNAQLETMKRTWDEERKKLLGENAVLQDAATRLNVEVRNAKDEIRKYADAERLGEKARAGIQGELDKAKRTMAELEAELKAERSRLRALTTEQTKAQREKETLLLDLRRTESDMADVREQLQHIKQENHELEKELRSNATAEQKARLLEAKVAENLENMEQLRQERSMLAADHKELQRRYAKASEEVNRLKSEFAASQTSHDNRRHELDLRALEIEDLRRALSDQATELERVEAEKARLAAEKGDVARTVAALEADLRRVRRDAEAFGRDLKALRAQKDKMEAEKKEERIKAERAQKQAQAQIRILKEELDGHKEKARELQKQWKGHVCAADDRQLVALKQQHNKECKGLMVQIRYLKAKFTREWTFRCDLGYQKQYLLVLMARLERNEEKILAAIARIGYPTIFPNPTPPKVKNRKFRSVVDTIVFIHRSRRASEQWRQHRSAKPAIEAALQEVRKQRAANVTAATVTKATS</sequence>
<protein>
    <recommendedName>
        <fullName evidence="8">Pericentrin/AKAP-450 centrosomal targeting domain-containing protein</fullName>
    </recommendedName>
</protein>
<evidence type="ECO:0000256" key="4">
    <source>
        <dbReference type="ARBA" id="ARBA00023054"/>
    </source>
</evidence>
<feature type="compositionally biased region" description="Basic and acidic residues" evidence="7">
    <location>
        <begin position="197"/>
        <end position="208"/>
    </location>
</feature>
<keyword evidence="4 6" id="KW-0175">Coiled coil</keyword>
<evidence type="ECO:0000256" key="7">
    <source>
        <dbReference type="SAM" id="MobiDB-lite"/>
    </source>
</evidence>
<dbReference type="Pfam" id="PF10495">
    <property type="entry name" value="PACT_coil_coil"/>
    <property type="match status" value="1"/>
</dbReference>
<proteinExistence type="predicted"/>
<name>A0A1Y2IXY2_TRAC3</name>
<dbReference type="EMBL" id="KZ084093">
    <property type="protein sequence ID" value="OSD05513.1"/>
    <property type="molecule type" value="Genomic_DNA"/>
</dbReference>
<feature type="compositionally biased region" description="Polar residues" evidence="7">
    <location>
        <begin position="62"/>
        <end position="81"/>
    </location>
</feature>
<feature type="compositionally biased region" description="Polar residues" evidence="7">
    <location>
        <begin position="312"/>
        <end position="321"/>
    </location>
</feature>
<keyword evidence="10" id="KW-1185">Reference proteome</keyword>
<feature type="coiled-coil region" evidence="6">
    <location>
        <begin position="1246"/>
        <end position="1578"/>
    </location>
</feature>
<feature type="compositionally biased region" description="Basic and acidic residues" evidence="7">
    <location>
        <begin position="292"/>
        <end position="302"/>
    </location>
</feature>
<feature type="compositionally biased region" description="Low complexity" evidence="7">
    <location>
        <begin position="210"/>
        <end position="245"/>
    </location>
</feature>